<comment type="caution">
    <text evidence="3">The sequence shown here is derived from an EMBL/GenBank/DDBJ whole genome shotgun (WGS) entry which is preliminary data.</text>
</comment>
<keyword evidence="1" id="KW-1133">Transmembrane helix</keyword>
<keyword evidence="1" id="KW-0812">Transmembrane</keyword>
<proteinExistence type="predicted"/>
<evidence type="ECO:0000256" key="1">
    <source>
        <dbReference type="SAM" id="Phobius"/>
    </source>
</evidence>
<protein>
    <recommendedName>
        <fullName evidence="2">YdbS-like PH domain-containing protein</fullName>
    </recommendedName>
</protein>
<feature type="domain" description="YdbS-like PH" evidence="2">
    <location>
        <begin position="159"/>
        <end position="227"/>
    </location>
</feature>
<evidence type="ECO:0000313" key="4">
    <source>
        <dbReference type="Proteomes" id="UP000233597"/>
    </source>
</evidence>
<dbReference type="Proteomes" id="UP000233597">
    <property type="component" value="Unassembled WGS sequence"/>
</dbReference>
<dbReference type="InterPro" id="IPR005182">
    <property type="entry name" value="YdbS-like_PH"/>
</dbReference>
<feature type="transmembrane region" description="Helical" evidence="1">
    <location>
        <begin position="53"/>
        <end position="75"/>
    </location>
</feature>
<reference evidence="3 4" key="1">
    <citation type="submission" date="2017-09" db="EMBL/GenBank/DDBJ databases">
        <title>Biodiversity and function of Thalassospira species in the particle-attached aromatic-hydrocarbon-degrading consortia from the surface seawater of the South China Sea.</title>
        <authorList>
            <person name="Dong C."/>
            <person name="Liu R."/>
            <person name="Shao Z."/>
        </authorList>
    </citation>
    <scope>NUCLEOTIDE SEQUENCE [LARGE SCALE GENOMIC DNA]</scope>
    <source>
        <strain evidence="3 4">CSC1P2</strain>
    </source>
</reference>
<sequence>MQAVCWGICQNRIVPMSQKTSENAQTKPFKGIRRHLHDGEVVIMDLPLSPTSVLVPGIIKIIWLAVLIYAAYHYAEIYEFLRPYLKSAVTGPDAFAALNRLWENYEFVFSIALFGVIIAAISIIWRIFRRALGLSTAAARDSILLPITAIRDLFFFERVITNNRIVTRSGVFIKDQDDTGFEAIKATQIYKSVIGNIFDFGDLRITDRLGYSFTLRQVTAPEKVAKELSDFFGRVTSHQASQPVNITGRSRETVIEAQDQNRNLPPENDTF</sequence>
<evidence type="ECO:0000313" key="3">
    <source>
        <dbReference type="EMBL" id="PKR55967.1"/>
    </source>
</evidence>
<dbReference type="AlphaFoldDB" id="A0A2N3KZP4"/>
<keyword evidence="1" id="KW-0472">Membrane</keyword>
<evidence type="ECO:0000259" key="2">
    <source>
        <dbReference type="Pfam" id="PF03703"/>
    </source>
</evidence>
<name>A0A2N3KZP4_9PROT</name>
<organism evidence="3 4">
    <name type="scientific">Thalassospira marina</name>
    <dbReference type="NCBI Taxonomy" id="2048283"/>
    <lineage>
        <taxon>Bacteria</taxon>
        <taxon>Pseudomonadati</taxon>
        <taxon>Pseudomonadota</taxon>
        <taxon>Alphaproteobacteria</taxon>
        <taxon>Rhodospirillales</taxon>
        <taxon>Thalassospiraceae</taxon>
        <taxon>Thalassospira</taxon>
    </lineage>
</organism>
<dbReference type="EMBL" id="NWTK01000001">
    <property type="protein sequence ID" value="PKR55967.1"/>
    <property type="molecule type" value="Genomic_DNA"/>
</dbReference>
<dbReference type="OrthoDB" id="7364486at2"/>
<gene>
    <name evidence="3" type="ORF">COO20_01750</name>
</gene>
<accession>A0A2N3KZP4</accession>
<feature type="transmembrane region" description="Helical" evidence="1">
    <location>
        <begin position="107"/>
        <end position="128"/>
    </location>
</feature>
<dbReference type="Pfam" id="PF03703">
    <property type="entry name" value="bPH_2"/>
    <property type="match status" value="1"/>
</dbReference>